<sequence>VSEHAGEVQEDLSQIRGDWNFHMRYATNAIEQTVTRLNKVWEEMKANAPTEGEVAVDTDLCEEFIEACRQTRGLTDDLVILRECKPDD</sequence>
<dbReference type="EMBL" id="UINC01037500">
    <property type="protein sequence ID" value="SVB33072.1"/>
    <property type="molecule type" value="Genomic_DNA"/>
</dbReference>
<dbReference type="AlphaFoldDB" id="A0A382D4V1"/>
<evidence type="ECO:0000313" key="1">
    <source>
        <dbReference type="EMBL" id="SVB33072.1"/>
    </source>
</evidence>
<gene>
    <name evidence="1" type="ORF">METZ01_LOCUS185926</name>
</gene>
<proteinExistence type="predicted"/>
<evidence type="ECO:0008006" key="2">
    <source>
        <dbReference type="Google" id="ProtNLM"/>
    </source>
</evidence>
<reference evidence="1" key="1">
    <citation type="submission" date="2018-05" db="EMBL/GenBank/DDBJ databases">
        <authorList>
            <person name="Lanie J.A."/>
            <person name="Ng W.-L."/>
            <person name="Kazmierczak K.M."/>
            <person name="Andrzejewski T.M."/>
            <person name="Davidsen T.M."/>
            <person name="Wayne K.J."/>
            <person name="Tettelin H."/>
            <person name="Glass J.I."/>
            <person name="Rusch D."/>
            <person name="Podicherti R."/>
            <person name="Tsui H.-C.T."/>
            <person name="Winkler M.E."/>
        </authorList>
    </citation>
    <scope>NUCLEOTIDE SEQUENCE</scope>
</reference>
<accession>A0A382D4V1</accession>
<protein>
    <recommendedName>
        <fullName evidence="2">PhoU domain-containing protein</fullName>
    </recommendedName>
</protein>
<feature type="non-terminal residue" evidence="1">
    <location>
        <position position="1"/>
    </location>
</feature>
<organism evidence="1">
    <name type="scientific">marine metagenome</name>
    <dbReference type="NCBI Taxonomy" id="408172"/>
    <lineage>
        <taxon>unclassified sequences</taxon>
        <taxon>metagenomes</taxon>
        <taxon>ecological metagenomes</taxon>
    </lineage>
</organism>
<name>A0A382D4V1_9ZZZZ</name>